<sequence>MGFSCRPWVARGWGEIARAATDPKICSPVCMSHTRIVTSSPIRRHGYRKDILSVSLERMQDFLARLRVPDPDSSTFRS</sequence>
<keyword evidence="2" id="KW-1185">Reference proteome</keyword>
<proteinExistence type="predicted"/>
<dbReference type="Proteomes" id="UP001556367">
    <property type="component" value="Unassembled WGS sequence"/>
</dbReference>
<comment type="caution">
    <text evidence="1">The sequence shown here is derived from an EMBL/GenBank/DDBJ whole genome shotgun (WGS) entry which is preliminary data.</text>
</comment>
<gene>
    <name evidence="1" type="ORF">HGRIS_011208</name>
</gene>
<evidence type="ECO:0000313" key="2">
    <source>
        <dbReference type="Proteomes" id="UP001556367"/>
    </source>
</evidence>
<name>A0ABR3JW58_9AGAR</name>
<organism evidence="1 2">
    <name type="scientific">Hohenbuehelia grisea</name>
    <dbReference type="NCBI Taxonomy" id="104357"/>
    <lineage>
        <taxon>Eukaryota</taxon>
        <taxon>Fungi</taxon>
        <taxon>Dikarya</taxon>
        <taxon>Basidiomycota</taxon>
        <taxon>Agaricomycotina</taxon>
        <taxon>Agaricomycetes</taxon>
        <taxon>Agaricomycetidae</taxon>
        <taxon>Agaricales</taxon>
        <taxon>Pleurotineae</taxon>
        <taxon>Pleurotaceae</taxon>
        <taxon>Hohenbuehelia</taxon>
    </lineage>
</organism>
<accession>A0ABR3JW58</accession>
<reference evidence="2" key="1">
    <citation type="submission" date="2024-06" db="EMBL/GenBank/DDBJ databases">
        <title>Multi-omics analyses provide insights into the biosynthesis of the anticancer antibiotic pleurotin in Hohenbuehelia grisea.</title>
        <authorList>
            <person name="Weaver J.A."/>
            <person name="Alberti F."/>
        </authorList>
    </citation>
    <scope>NUCLEOTIDE SEQUENCE [LARGE SCALE GENOMIC DNA]</scope>
    <source>
        <strain evidence="2">T-177</strain>
    </source>
</reference>
<evidence type="ECO:0000313" key="1">
    <source>
        <dbReference type="EMBL" id="KAL0959498.1"/>
    </source>
</evidence>
<dbReference type="EMBL" id="JASNQZ010000002">
    <property type="protein sequence ID" value="KAL0959498.1"/>
    <property type="molecule type" value="Genomic_DNA"/>
</dbReference>
<protein>
    <submittedName>
        <fullName evidence="1">Uncharacterized protein</fullName>
    </submittedName>
</protein>